<accession>A0A7W6GIL8</accession>
<name>A0A7W6GIL8_9HYPH</name>
<protein>
    <recommendedName>
        <fullName evidence="3">Methyltransferase family protein</fullName>
    </recommendedName>
</protein>
<comment type="caution">
    <text evidence="1">The sequence shown here is derived from an EMBL/GenBank/DDBJ whole genome shotgun (WGS) entry which is preliminary data.</text>
</comment>
<organism evidence="1 2">
    <name type="scientific">Mycoplana azooxidifex</name>
    <dbReference type="NCBI Taxonomy" id="1636188"/>
    <lineage>
        <taxon>Bacteria</taxon>
        <taxon>Pseudomonadati</taxon>
        <taxon>Pseudomonadota</taxon>
        <taxon>Alphaproteobacteria</taxon>
        <taxon>Hyphomicrobiales</taxon>
        <taxon>Rhizobiaceae</taxon>
        <taxon>Mycoplana</taxon>
    </lineage>
</organism>
<proteinExistence type="predicted"/>
<dbReference type="Pfam" id="PF13489">
    <property type="entry name" value="Methyltransf_23"/>
    <property type="match status" value="1"/>
</dbReference>
<reference evidence="1 2" key="1">
    <citation type="submission" date="2020-08" db="EMBL/GenBank/DDBJ databases">
        <title>Genomic Encyclopedia of Type Strains, Phase IV (KMG-IV): sequencing the most valuable type-strain genomes for metagenomic binning, comparative biology and taxonomic classification.</title>
        <authorList>
            <person name="Goeker M."/>
        </authorList>
    </citation>
    <scope>NUCLEOTIDE SEQUENCE [LARGE SCALE GENOMIC DNA]</scope>
    <source>
        <strain evidence="1 2">DSM 100211</strain>
    </source>
</reference>
<sequence>MAKGYFSKRRNFLYYRYVEQIVSVLASDARSYLDVGSSNAEYIERFRWIPVRHTIDIRHPYSSPNVVGFEQDFFTFQPEEKYDFVSCFQVLEHIPDATAFAQHLMQMADRVLVSVPFLWPKGSCRHHVHDPVDLEKLSRWFGRTPDYSIVVEEPLRKLAKGRRLIAYYHNAGEMPTYADLRKNQRKATTRKYPAAAAKTEA</sequence>
<dbReference type="Gene3D" id="3.40.50.150">
    <property type="entry name" value="Vaccinia Virus protein VP39"/>
    <property type="match status" value="1"/>
</dbReference>
<dbReference type="AlphaFoldDB" id="A0A7W6GIL8"/>
<dbReference type="EMBL" id="JACIEE010000001">
    <property type="protein sequence ID" value="MBB3974989.1"/>
    <property type="molecule type" value="Genomic_DNA"/>
</dbReference>
<gene>
    <name evidence="1" type="ORF">GGQ64_000165</name>
</gene>
<dbReference type="RefSeq" id="WP_183797897.1">
    <property type="nucleotide sequence ID" value="NZ_JACIEE010000001.1"/>
</dbReference>
<evidence type="ECO:0000313" key="1">
    <source>
        <dbReference type="EMBL" id="MBB3974989.1"/>
    </source>
</evidence>
<dbReference type="InterPro" id="IPR029063">
    <property type="entry name" value="SAM-dependent_MTases_sf"/>
</dbReference>
<dbReference type="SUPFAM" id="SSF53335">
    <property type="entry name" value="S-adenosyl-L-methionine-dependent methyltransferases"/>
    <property type="match status" value="1"/>
</dbReference>
<keyword evidence="2" id="KW-1185">Reference proteome</keyword>
<evidence type="ECO:0000313" key="2">
    <source>
        <dbReference type="Proteomes" id="UP000574761"/>
    </source>
</evidence>
<evidence type="ECO:0008006" key="3">
    <source>
        <dbReference type="Google" id="ProtNLM"/>
    </source>
</evidence>
<dbReference type="Proteomes" id="UP000574761">
    <property type="component" value="Unassembled WGS sequence"/>
</dbReference>